<dbReference type="Proteomes" id="UP000294933">
    <property type="component" value="Unassembled WGS sequence"/>
</dbReference>
<feature type="region of interest" description="Disordered" evidence="1">
    <location>
        <begin position="50"/>
        <end position="96"/>
    </location>
</feature>
<organism evidence="2 3">
    <name type="scientific">Rickenella mellea</name>
    <dbReference type="NCBI Taxonomy" id="50990"/>
    <lineage>
        <taxon>Eukaryota</taxon>
        <taxon>Fungi</taxon>
        <taxon>Dikarya</taxon>
        <taxon>Basidiomycota</taxon>
        <taxon>Agaricomycotina</taxon>
        <taxon>Agaricomycetes</taxon>
        <taxon>Hymenochaetales</taxon>
        <taxon>Rickenellaceae</taxon>
        <taxon>Rickenella</taxon>
    </lineage>
</organism>
<dbReference type="VEuPathDB" id="FungiDB:BD410DRAFT_844442"/>
<reference evidence="2 3" key="1">
    <citation type="submission" date="2018-06" db="EMBL/GenBank/DDBJ databases">
        <title>A transcriptomic atlas of mushroom development highlights an independent origin of complex multicellularity.</title>
        <authorList>
            <consortium name="DOE Joint Genome Institute"/>
            <person name="Krizsan K."/>
            <person name="Almasi E."/>
            <person name="Merenyi Z."/>
            <person name="Sahu N."/>
            <person name="Viragh M."/>
            <person name="Koszo T."/>
            <person name="Mondo S."/>
            <person name="Kiss B."/>
            <person name="Balint B."/>
            <person name="Kues U."/>
            <person name="Barry K."/>
            <person name="Hegedus J.C."/>
            <person name="Henrissat B."/>
            <person name="Johnson J."/>
            <person name="Lipzen A."/>
            <person name="Ohm R."/>
            <person name="Nagy I."/>
            <person name="Pangilinan J."/>
            <person name="Yan J."/>
            <person name="Xiong Y."/>
            <person name="Grigoriev I.V."/>
            <person name="Hibbett D.S."/>
            <person name="Nagy L.G."/>
        </authorList>
    </citation>
    <scope>NUCLEOTIDE SEQUENCE [LARGE SCALE GENOMIC DNA]</scope>
    <source>
        <strain evidence="2 3">SZMC22713</strain>
    </source>
</reference>
<feature type="compositionally biased region" description="Pro residues" evidence="1">
    <location>
        <begin position="55"/>
        <end position="64"/>
    </location>
</feature>
<protein>
    <submittedName>
        <fullName evidence="2">Uncharacterized protein</fullName>
    </submittedName>
</protein>
<evidence type="ECO:0000313" key="2">
    <source>
        <dbReference type="EMBL" id="TDL16395.1"/>
    </source>
</evidence>
<accession>A0A4Y7PMH0</accession>
<keyword evidence="3" id="KW-1185">Reference proteome</keyword>
<name>A0A4Y7PMH0_9AGAM</name>
<evidence type="ECO:0000256" key="1">
    <source>
        <dbReference type="SAM" id="MobiDB-lite"/>
    </source>
</evidence>
<proteinExistence type="predicted"/>
<dbReference type="EMBL" id="ML170244">
    <property type="protein sequence ID" value="TDL16395.1"/>
    <property type="molecule type" value="Genomic_DNA"/>
</dbReference>
<evidence type="ECO:0000313" key="3">
    <source>
        <dbReference type="Proteomes" id="UP000294933"/>
    </source>
</evidence>
<gene>
    <name evidence="2" type="ORF">BD410DRAFT_844442</name>
</gene>
<dbReference type="AlphaFoldDB" id="A0A4Y7PMH0"/>
<sequence length="185" mass="19625">MKPNGSAEEECLTTSGHWASLSTVPDTAQTLESILSMVLAARLESELSPQFVPSSLPPPSPHSPTPTAESAGSAPAVPVTSTNSDPPCTPIQGNGDRRLYKSALRSDLVDVIGLNERTTTVTDEGGRRAIAAAFTCYTGLRASFSPQTLPKPAHPHLHTSRTYAAVRAKDVNRKSDAWTMSLESN</sequence>